<keyword evidence="8" id="KW-1185">Reference proteome</keyword>
<dbReference type="Gene3D" id="3.90.380.10">
    <property type="entry name" value="Naphthalene 1,2-dioxygenase Alpha Subunit, Chain A, domain 1"/>
    <property type="match status" value="1"/>
</dbReference>
<sequence>MPAGCSFDAADWYLLARHWYPLMEAEKVSGSPISAMLLDQPLVLYRAGGQVVVARDACPHRGVPLSMGAPDDGGIRCAYHGLLFGAAGRCIDIPSRPGHPVPARLHLHTFPAVERYGLVWTCLWPHEDAAPEIPSMPHWGDAGFQQALCPCYTMDCFAGRQMEGFLDVAHFPWVHRTTFACAGQRSVPSYAVEETEHGFSADYYSGIANYPLESGRRAPDGFIWHRQFDVHLPFAASLILHFPEGGRAVIFNIATPVSALRTHLFVPVSRNFDTERPAQEMIDFNLRVFDEDKPLMEAQRPRNLPLDVRDEAHVPADRSSLAYRRALARRGHGRFFDPAV</sequence>
<evidence type="ECO:0000256" key="5">
    <source>
        <dbReference type="ARBA" id="ARBA00023014"/>
    </source>
</evidence>
<protein>
    <submittedName>
        <fullName evidence="7">Rieske 2Fe-2S domain-containing protein</fullName>
    </submittedName>
</protein>
<evidence type="ECO:0000256" key="2">
    <source>
        <dbReference type="ARBA" id="ARBA00022723"/>
    </source>
</evidence>
<dbReference type="PANTHER" id="PTHR21266:SF57">
    <property type="entry name" value="3-CHLOROBENZOATE-3,4-DIOXYGENASE"/>
    <property type="match status" value="1"/>
</dbReference>
<dbReference type="Proteomes" id="UP000547058">
    <property type="component" value="Unassembled WGS sequence"/>
</dbReference>
<dbReference type="GO" id="GO:0051537">
    <property type="term" value="F:2 iron, 2 sulfur cluster binding"/>
    <property type="evidence" value="ECO:0007669"/>
    <property type="project" value="UniProtKB-KW"/>
</dbReference>
<organism evidence="7 8">
    <name type="scientific">Stenotrophomonas tumulicola</name>
    <dbReference type="NCBI Taxonomy" id="1685415"/>
    <lineage>
        <taxon>Bacteria</taxon>
        <taxon>Pseudomonadati</taxon>
        <taxon>Pseudomonadota</taxon>
        <taxon>Gammaproteobacteria</taxon>
        <taxon>Lysobacterales</taxon>
        <taxon>Lysobacteraceae</taxon>
        <taxon>Stenotrophomonas</taxon>
    </lineage>
</organism>
<gene>
    <name evidence="7" type="ORF">H4O11_00465</name>
</gene>
<dbReference type="PROSITE" id="PS51296">
    <property type="entry name" value="RIESKE"/>
    <property type="match status" value="1"/>
</dbReference>
<keyword evidence="1" id="KW-0001">2Fe-2S</keyword>
<comment type="caution">
    <text evidence="7">The sequence shown here is derived from an EMBL/GenBank/DDBJ whole genome shotgun (WGS) entry which is preliminary data.</text>
</comment>
<reference evidence="7 8" key="1">
    <citation type="submission" date="2020-08" db="EMBL/GenBank/DDBJ databases">
        <title>Stenotrophomonas tumulicola JCM 30961.</title>
        <authorList>
            <person name="Deng Y."/>
        </authorList>
    </citation>
    <scope>NUCLEOTIDE SEQUENCE [LARGE SCALE GENOMIC DNA]</scope>
    <source>
        <strain evidence="7 8">JCM 30961</strain>
    </source>
</reference>
<evidence type="ECO:0000256" key="3">
    <source>
        <dbReference type="ARBA" id="ARBA00023002"/>
    </source>
</evidence>
<dbReference type="Gene3D" id="2.102.10.10">
    <property type="entry name" value="Rieske [2Fe-2S] iron-sulphur domain"/>
    <property type="match status" value="1"/>
</dbReference>
<dbReference type="EMBL" id="JACGXS010000001">
    <property type="protein sequence ID" value="MBA8680284.1"/>
    <property type="molecule type" value="Genomic_DNA"/>
</dbReference>
<keyword evidence="4" id="KW-0408">Iron</keyword>
<dbReference type="SUPFAM" id="SSF50022">
    <property type="entry name" value="ISP domain"/>
    <property type="match status" value="1"/>
</dbReference>
<feature type="domain" description="Rieske" evidence="6">
    <location>
        <begin position="19"/>
        <end position="121"/>
    </location>
</feature>
<evidence type="ECO:0000256" key="1">
    <source>
        <dbReference type="ARBA" id="ARBA00022714"/>
    </source>
</evidence>
<dbReference type="InterPro" id="IPR036922">
    <property type="entry name" value="Rieske_2Fe-2S_sf"/>
</dbReference>
<dbReference type="InterPro" id="IPR017941">
    <property type="entry name" value="Rieske_2Fe-2S"/>
</dbReference>
<name>A0A7W3IH64_9GAMM</name>
<keyword evidence="2" id="KW-0479">Metal-binding</keyword>
<evidence type="ECO:0000259" key="6">
    <source>
        <dbReference type="PROSITE" id="PS51296"/>
    </source>
</evidence>
<dbReference type="Pfam" id="PF19112">
    <property type="entry name" value="VanA_C"/>
    <property type="match status" value="1"/>
</dbReference>
<proteinExistence type="predicted"/>
<dbReference type="InterPro" id="IPR044043">
    <property type="entry name" value="VanA_C_cat"/>
</dbReference>
<dbReference type="GO" id="GO:0016491">
    <property type="term" value="F:oxidoreductase activity"/>
    <property type="evidence" value="ECO:0007669"/>
    <property type="project" value="UniProtKB-KW"/>
</dbReference>
<keyword evidence="5" id="KW-0411">Iron-sulfur</keyword>
<dbReference type="Pfam" id="PF00355">
    <property type="entry name" value="Rieske"/>
    <property type="match status" value="1"/>
</dbReference>
<dbReference type="PANTHER" id="PTHR21266">
    <property type="entry name" value="IRON-SULFUR DOMAIN CONTAINING PROTEIN"/>
    <property type="match status" value="1"/>
</dbReference>
<evidence type="ECO:0000313" key="7">
    <source>
        <dbReference type="EMBL" id="MBA8680284.1"/>
    </source>
</evidence>
<dbReference type="AlphaFoldDB" id="A0A7W3IH64"/>
<keyword evidence="3" id="KW-0560">Oxidoreductase</keyword>
<dbReference type="SUPFAM" id="SSF55961">
    <property type="entry name" value="Bet v1-like"/>
    <property type="match status" value="1"/>
</dbReference>
<evidence type="ECO:0000313" key="8">
    <source>
        <dbReference type="Proteomes" id="UP000547058"/>
    </source>
</evidence>
<evidence type="ECO:0000256" key="4">
    <source>
        <dbReference type="ARBA" id="ARBA00023004"/>
    </source>
</evidence>
<accession>A0A7W3IH64</accession>
<dbReference type="GO" id="GO:0046872">
    <property type="term" value="F:metal ion binding"/>
    <property type="evidence" value="ECO:0007669"/>
    <property type="project" value="UniProtKB-KW"/>
</dbReference>
<dbReference type="InterPro" id="IPR050584">
    <property type="entry name" value="Cholesterol_7-desaturase"/>
</dbReference>